<accession>A0A813YTH4</accession>
<keyword evidence="4" id="KW-0963">Cytoplasm</keyword>
<dbReference type="GO" id="GO:0008131">
    <property type="term" value="F:primary methylamine oxidase activity"/>
    <property type="evidence" value="ECO:0007669"/>
    <property type="project" value="UniProtKB-ARBA"/>
</dbReference>
<dbReference type="Pfam" id="PF01593">
    <property type="entry name" value="Amino_oxidase"/>
    <property type="match status" value="1"/>
</dbReference>
<dbReference type="InterPro" id="IPR036188">
    <property type="entry name" value="FAD/NAD-bd_sf"/>
</dbReference>
<feature type="binding site" evidence="8">
    <location>
        <position position="221"/>
    </location>
    <ligand>
        <name>FAD</name>
        <dbReference type="ChEBI" id="CHEBI:57692"/>
    </ligand>
</feature>
<dbReference type="EC" id="1.4.3.-" evidence="9"/>
<dbReference type="Gene3D" id="3.90.660.10">
    <property type="match status" value="1"/>
</dbReference>
<comment type="subcellular location">
    <subcellularLocation>
        <location evidence="2">Cytoplasm</location>
    </subcellularLocation>
</comment>
<evidence type="ECO:0000256" key="1">
    <source>
        <dbReference type="ARBA" id="ARBA00001974"/>
    </source>
</evidence>
<evidence type="ECO:0000313" key="12">
    <source>
        <dbReference type="Proteomes" id="UP000663879"/>
    </source>
</evidence>
<dbReference type="Gene3D" id="3.50.50.60">
    <property type="entry name" value="FAD/NAD(P)-binding domain"/>
    <property type="match status" value="1"/>
</dbReference>
<evidence type="ECO:0000256" key="8">
    <source>
        <dbReference type="PIRSR" id="PIRSR601613-1"/>
    </source>
</evidence>
<dbReference type="GO" id="GO:0046592">
    <property type="term" value="F:polyamine oxidase activity"/>
    <property type="evidence" value="ECO:0007669"/>
    <property type="project" value="TreeGrafter"/>
</dbReference>
<evidence type="ECO:0000256" key="2">
    <source>
        <dbReference type="ARBA" id="ARBA00004496"/>
    </source>
</evidence>
<organism evidence="11 12">
    <name type="scientific">Brachionus calyciflorus</name>
    <dbReference type="NCBI Taxonomy" id="104777"/>
    <lineage>
        <taxon>Eukaryota</taxon>
        <taxon>Metazoa</taxon>
        <taxon>Spiralia</taxon>
        <taxon>Gnathifera</taxon>
        <taxon>Rotifera</taxon>
        <taxon>Eurotatoria</taxon>
        <taxon>Monogononta</taxon>
        <taxon>Pseudotrocha</taxon>
        <taxon>Ploima</taxon>
        <taxon>Brachionidae</taxon>
        <taxon>Brachionus</taxon>
    </lineage>
</organism>
<evidence type="ECO:0000256" key="7">
    <source>
        <dbReference type="ARBA" id="ARBA00023002"/>
    </source>
</evidence>
<feature type="domain" description="Amine oxidase" evidence="10">
    <location>
        <begin position="12"/>
        <end position="460"/>
    </location>
</feature>
<gene>
    <name evidence="11" type="ORF">OXX778_LOCUS10803</name>
</gene>
<comment type="caution">
    <text evidence="11">The sequence shown here is derived from an EMBL/GenBank/DDBJ whole genome shotgun (WGS) entry which is preliminary data.</text>
</comment>
<evidence type="ECO:0000256" key="4">
    <source>
        <dbReference type="ARBA" id="ARBA00022490"/>
    </source>
</evidence>
<keyword evidence="7 9" id="KW-0560">Oxidoreductase</keyword>
<dbReference type="AlphaFoldDB" id="A0A813YTH4"/>
<evidence type="ECO:0000313" key="11">
    <source>
        <dbReference type="EMBL" id="CAF0888908.1"/>
    </source>
</evidence>
<dbReference type="OrthoDB" id="5046242at2759"/>
<dbReference type="PRINTS" id="PR00757">
    <property type="entry name" value="AMINEOXDASEF"/>
</dbReference>
<keyword evidence="6 9" id="KW-0274">FAD</keyword>
<dbReference type="Proteomes" id="UP000663879">
    <property type="component" value="Unassembled WGS sequence"/>
</dbReference>
<dbReference type="SUPFAM" id="SSF51905">
    <property type="entry name" value="FAD/NAD(P)-binding domain"/>
    <property type="match status" value="1"/>
</dbReference>
<proteinExistence type="inferred from homology"/>
<feature type="binding site" evidence="8">
    <location>
        <position position="352"/>
    </location>
    <ligand>
        <name>substrate</name>
    </ligand>
</feature>
<dbReference type="PANTHER" id="PTHR10742">
    <property type="entry name" value="FLAVIN MONOAMINE OXIDASE"/>
    <property type="match status" value="1"/>
</dbReference>
<reference evidence="11" key="1">
    <citation type="submission" date="2021-02" db="EMBL/GenBank/DDBJ databases">
        <authorList>
            <person name="Nowell W R."/>
        </authorList>
    </citation>
    <scope>NUCLEOTIDE SEQUENCE</scope>
    <source>
        <strain evidence="11">Ploen Becks lab</strain>
    </source>
</reference>
<keyword evidence="5 9" id="KW-0285">Flavoprotein</keyword>
<name>A0A813YTH4_9BILA</name>
<dbReference type="InterPro" id="IPR050281">
    <property type="entry name" value="Flavin_monoamine_oxidase"/>
</dbReference>
<feature type="binding site" evidence="8">
    <location>
        <begin position="33"/>
        <end position="34"/>
    </location>
    <ligand>
        <name>FAD</name>
        <dbReference type="ChEBI" id="CHEBI:57692"/>
    </ligand>
</feature>
<sequence>MSNKVIVIGAGIAGLAAANYFVQNGYNDFVVLEASNYIGGRIKTMPFQKSFIEIGAQWMHGTENNPVYDIAASIDAVDDSTDKADNMYYSTQDGQKLDEKIVEAIQKETADIMENLGERVDESDSTQSIGSLLDESYRDIEANHESEIDASIIKGIFRAAFNNERFESSCDDLHELSSNGWNNFETLGGNLFCNNKYGYSKITDYLASQVPEELIKLNQVVEKIDWSGDEVVVSVYDNSEQKRKSFTGKVVLCTVSLGVLKRSHTQLFKPKLPQNKIQSIDRLGFGTVNKIFVIFEKNFEPDFQGVQIIWNDDLGFELQRSKKKWNLDNTEFYKAFDNFDKIPNHKNILLGFTAGKNAEYIEKLDDECVLDVISELLERSFPYANLPKPVKVIRSRWNSNAFTRGAYSYIKVGSSIEDMNNLAETIDNKLFFAGEATIYQYLGTVHGAYSSGFSKAEEILASLRNTYED</sequence>
<evidence type="ECO:0000256" key="6">
    <source>
        <dbReference type="ARBA" id="ARBA00022827"/>
    </source>
</evidence>
<dbReference type="EMBL" id="CAJNOC010001758">
    <property type="protein sequence ID" value="CAF0888908.1"/>
    <property type="molecule type" value="Genomic_DNA"/>
</dbReference>
<evidence type="ECO:0000256" key="9">
    <source>
        <dbReference type="RuleBase" id="RU362067"/>
    </source>
</evidence>
<evidence type="ECO:0000259" key="10">
    <source>
        <dbReference type="Pfam" id="PF01593"/>
    </source>
</evidence>
<dbReference type="GO" id="GO:0005737">
    <property type="term" value="C:cytoplasm"/>
    <property type="evidence" value="ECO:0007669"/>
    <property type="project" value="UniProtKB-SubCell"/>
</dbReference>
<dbReference type="InterPro" id="IPR002937">
    <property type="entry name" value="Amino_oxidase"/>
</dbReference>
<comment type="similarity">
    <text evidence="3 9">Belongs to the flavin monoamine oxidase family.</text>
</comment>
<protein>
    <recommendedName>
        <fullName evidence="9">Amine oxidase</fullName>
        <ecNumber evidence="9">1.4.3.-</ecNumber>
    </recommendedName>
</protein>
<keyword evidence="12" id="KW-1185">Reference proteome</keyword>
<comment type="cofactor">
    <cofactor evidence="1 9">
        <name>FAD</name>
        <dbReference type="ChEBI" id="CHEBI:57692"/>
    </cofactor>
</comment>
<dbReference type="SUPFAM" id="SSF54373">
    <property type="entry name" value="FAD-linked reductases, C-terminal domain"/>
    <property type="match status" value="1"/>
</dbReference>
<dbReference type="PANTHER" id="PTHR10742:SF405">
    <property type="entry name" value="PEROXISOMAL N(1)-ACETYL-SPERMINE_SPERMIDINE OXIDASE"/>
    <property type="match status" value="1"/>
</dbReference>
<evidence type="ECO:0000256" key="5">
    <source>
        <dbReference type="ARBA" id="ARBA00022630"/>
    </source>
</evidence>
<dbReference type="InterPro" id="IPR001613">
    <property type="entry name" value="Flavin_amine_oxidase"/>
</dbReference>
<evidence type="ECO:0000256" key="3">
    <source>
        <dbReference type="ARBA" id="ARBA00005995"/>
    </source>
</evidence>